<dbReference type="GO" id="GO:0005507">
    <property type="term" value="F:copper ion binding"/>
    <property type="evidence" value="ECO:0007669"/>
    <property type="project" value="TreeGrafter"/>
</dbReference>
<name>A0A4R2RFI8_9RHOB</name>
<accession>A0A4R2RFI8</accession>
<dbReference type="AlphaFoldDB" id="A0A4R2RFI8"/>
<organism evidence="2 3">
    <name type="scientific">Rhodovulum bhavnagarense</name>
    <dbReference type="NCBI Taxonomy" id="992286"/>
    <lineage>
        <taxon>Bacteria</taxon>
        <taxon>Pseudomonadati</taxon>
        <taxon>Pseudomonadota</taxon>
        <taxon>Alphaproteobacteria</taxon>
        <taxon>Rhodobacterales</taxon>
        <taxon>Paracoccaceae</taxon>
        <taxon>Rhodovulum</taxon>
    </lineage>
</organism>
<dbReference type="OrthoDB" id="37622at2"/>
<dbReference type="EMBL" id="SLXU01000002">
    <property type="protein sequence ID" value="TCP62370.1"/>
    <property type="molecule type" value="Genomic_DNA"/>
</dbReference>
<evidence type="ECO:0000313" key="3">
    <source>
        <dbReference type="Proteomes" id="UP000295050"/>
    </source>
</evidence>
<dbReference type="SUPFAM" id="SSF54913">
    <property type="entry name" value="GlnB-like"/>
    <property type="match status" value="1"/>
</dbReference>
<comment type="caution">
    <text evidence="2">The sequence shown here is derived from an EMBL/GenBank/DDBJ whole genome shotgun (WGS) entry which is preliminary data.</text>
</comment>
<dbReference type="Pfam" id="PF03091">
    <property type="entry name" value="CutA1"/>
    <property type="match status" value="1"/>
</dbReference>
<protein>
    <submittedName>
        <fullName evidence="2">Periplasmic divalent cation tolerance protein</fullName>
    </submittedName>
</protein>
<dbReference type="InterPro" id="IPR015867">
    <property type="entry name" value="N-reg_PII/ATP_PRibTrfase_C"/>
</dbReference>
<evidence type="ECO:0000256" key="1">
    <source>
        <dbReference type="ARBA" id="ARBA00010169"/>
    </source>
</evidence>
<dbReference type="PANTHER" id="PTHR23419:SF8">
    <property type="entry name" value="FI09726P"/>
    <property type="match status" value="1"/>
</dbReference>
<dbReference type="Gene3D" id="3.30.70.120">
    <property type="match status" value="1"/>
</dbReference>
<dbReference type="PANTHER" id="PTHR23419">
    <property type="entry name" value="DIVALENT CATION TOLERANCE CUTA-RELATED"/>
    <property type="match status" value="1"/>
</dbReference>
<dbReference type="InterPro" id="IPR011322">
    <property type="entry name" value="N-reg_PII-like_a/b"/>
</dbReference>
<keyword evidence="3" id="KW-1185">Reference proteome</keyword>
<proteinExistence type="inferred from homology"/>
<comment type="similarity">
    <text evidence="1">Belongs to the CutA family.</text>
</comment>
<evidence type="ECO:0000313" key="2">
    <source>
        <dbReference type="EMBL" id="TCP62370.1"/>
    </source>
</evidence>
<gene>
    <name evidence="2" type="ORF">EV663_102215</name>
</gene>
<dbReference type="Proteomes" id="UP000295050">
    <property type="component" value="Unassembled WGS sequence"/>
</dbReference>
<dbReference type="RefSeq" id="WP_132950625.1">
    <property type="nucleotide sequence ID" value="NZ_SLXU01000002.1"/>
</dbReference>
<sequence length="101" mass="11162">MLHLTTTCPDIDAARRLAHAALNMRLAACVNILPGVISLFHWKSGIEEADEVQITFKTTEACRADLIALIESEHPYDLPVITWEEVETTEDAAAWLGEETG</sequence>
<reference evidence="2 3" key="1">
    <citation type="submission" date="2019-03" db="EMBL/GenBank/DDBJ databases">
        <title>Genomic Encyclopedia of Type Strains, Phase IV (KMG-IV): sequencing the most valuable type-strain genomes for metagenomic binning, comparative biology and taxonomic classification.</title>
        <authorList>
            <person name="Goeker M."/>
        </authorList>
    </citation>
    <scope>NUCLEOTIDE SEQUENCE [LARGE SCALE GENOMIC DNA]</scope>
    <source>
        <strain evidence="2 3">DSM 24766</strain>
    </source>
</reference>
<dbReference type="GO" id="GO:0010038">
    <property type="term" value="P:response to metal ion"/>
    <property type="evidence" value="ECO:0007669"/>
    <property type="project" value="InterPro"/>
</dbReference>
<dbReference type="InterPro" id="IPR004323">
    <property type="entry name" value="Ion_tolerance_CutA"/>
</dbReference>